<reference evidence="8" key="1">
    <citation type="submission" date="2021-01" db="EMBL/GenBank/DDBJ databases">
        <title>Adiantum capillus-veneris genome.</title>
        <authorList>
            <person name="Fang Y."/>
            <person name="Liao Q."/>
        </authorList>
    </citation>
    <scope>NUCLEOTIDE SEQUENCE</scope>
    <source>
        <strain evidence="8">H3</strain>
        <tissue evidence="8">Leaf</tissue>
    </source>
</reference>
<dbReference type="Proteomes" id="UP000886520">
    <property type="component" value="Chromosome 17"/>
</dbReference>
<dbReference type="InterPro" id="IPR020472">
    <property type="entry name" value="WD40_PAC1"/>
</dbReference>
<dbReference type="InterPro" id="IPR036322">
    <property type="entry name" value="WD40_repeat_dom_sf"/>
</dbReference>
<evidence type="ECO:0000256" key="6">
    <source>
        <dbReference type="PROSITE-ProRule" id="PRU00221"/>
    </source>
</evidence>
<name>A0A9D4UG36_ADICA</name>
<dbReference type="PROSITE" id="PS50294">
    <property type="entry name" value="WD_REPEATS_REGION"/>
    <property type="match status" value="3"/>
</dbReference>
<keyword evidence="4" id="KW-0833">Ubl conjugation pathway</keyword>
<evidence type="ECO:0000256" key="2">
    <source>
        <dbReference type="ARBA" id="ARBA00022574"/>
    </source>
</evidence>
<dbReference type="PROSITE" id="PS50082">
    <property type="entry name" value="WD_REPEATS_2"/>
    <property type="match status" value="4"/>
</dbReference>
<evidence type="ECO:0000256" key="5">
    <source>
        <dbReference type="ARBA" id="ARBA00038344"/>
    </source>
</evidence>
<dbReference type="InterPro" id="IPR001680">
    <property type="entry name" value="WD40_rpt"/>
</dbReference>
<proteinExistence type="inferred from homology"/>
<dbReference type="Gene3D" id="2.130.10.10">
    <property type="entry name" value="YVTN repeat-like/Quinoprotein amine dehydrogenase"/>
    <property type="match status" value="2"/>
</dbReference>
<evidence type="ECO:0000256" key="4">
    <source>
        <dbReference type="ARBA" id="ARBA00022786"/>
    </source>
</evidence>
<dbReference type="AlphaFoldDB" id="A0A9D4UG36"/>
<sequence length="535" mass="58121">MHLQAGASSIFSALKSRELCNRRVGTRPSVTNMTADGACPGSGVLVVEPNGTVAPPLAISFGKTVEHSHLLAVADEEGFVSIFNTCRKLPSSLNAPRLTDSTRKEFWLAHSNAIFDICWAQDDRHMLTASGDQTVRLWDIEARAGLGVMKGHSGSVKSLCVHPSQPELYASGSRDGSVAIWDVRSSSSHHAANERSFLPVSMVKGAHILKQRKRVRGSKGVTMSVTAVLFLKDETMLATAGAADGIVKFWDFRQLKSPVVQTPPQEQMSTECREKRVHGISGLSLNPSGTSLIASSTNSRIYVYDMHRPEKGSVKSFQGHVLGSFYIKAAFSPEGTHILSGSSDGNVFIWQMDSPESAPIVLKGHGGEVTAVDWCPTDFCKIATCSDDYTVRIWKNIEPSFKSVTQPSAIRRRITADPSCDATEARLCERIDCSSPSPSSEVMLKVGDLTMRRCTSSEDSLTSQESSAKESLGNMEASQFLDCTSQTSKSFQRSETSISTKQPMNKSPVDLSPSSVFSLPSASKRRKTIMDYYGC</sequence>
<dbReference type="GO" id="GO:0030674">
    <property type="term" value="F:protein-macromolecule adaptor activity"/>
    <property type="evidence" value="ECO:0007669"/>
    <property type="project" value="TreeGrafter"/>
</dbReference>
<feature type="repeat" description="WD" evidence="6">
    <location>
        <begin position="330"/>
        <end position="360"/>
    </location>
</feature>
<keyword evidence="3" id="KW-0677">Repeat</keyword>
<dbReference type="GO" id="GO:0005634">
    <property type="term" value="C:nucleus"/>
    <property type="evidence" value="ECO:0007669"/>
    <property type="project" value="TreeGrafter"/>
</dbReference>
<dbReference type="GO" id="GO:0043161">
    <property type="term" value="P:proteasome-mediated ubiquitin-dependent protein catabolic process"/>
    <property type="evidence" value="ECO:0007669"/>
    <property type="project" value="TreeGrafter"/>
</dbReference>
<feature type="compositionally biased region" description="Polar residues" evidence="7">
    <location>
        <begin position="485"/>
        <end position="505"/>
    </location>
</feature>
<dbReference type="EMBL" id="JABFUD020000017">
    <property type="protein sequence ID" value="KAI5067067.1"/>
    <property type="molecule type" value="Genomic_DNA"/>
</dbReference>
<feature type="repeat" description="WD" evidence="6">
    <location>
        <begin position="362"/>
        <end position="395"/>
    </location>
</feature>
<evidence type="ECO:0008006" key="10">
    <source>
        <dbReference type="Google" id="ProtNLM"/>
    </source>
</evidence>
<dbReference type="PANTHER" id="PTHR22852">
    <property type="entry name" value="LETHAL 2 DENTICLELESS PROTEIN RETINOIC ACID-REGULATED NUCLEAR MATRIX-ASSOCIATED PROTEIN"/>
    <property type="match status" value="1"/>
</dbReference>
<evidence type="ECO:0000256" key="1">
    <source>
        <dbReference type="ARBA" id="ARBA00004906"/>
    </source>
</evidence>
<keyword evidence="9" id="KW-1185">Reference proteome</keyword>
<dbReference type="PANTHER" id="PTHR22852:SF0">
    <property type="entry name" value="DENTICLELESS PROTEIN HOMOLOG"/>
    <property type="match status" value="1"/>
</dbReference>
<dbReference type="Pfam" id="PF00400">
    <property type="entry name" value="WD40"/>
    <property type="match status" value="5"/>
</dbReference>
<protein>
    <recommendedName>
        <fullName evidence="10">Denticleless protein homolog</fullName>
    </recommendedName>
</protein>
<comment type="similarity">
    <text evidence="5">Belongs to the WD repeat cdt2 family.</text>
</comment>
<dbReference type="PRINTS" id="PR00320">
    <property type="entry name" value="GPROTEINBRPT"/>
</dbReference>
<keyword evidence="2 6" id="KW-0853">WD repeat</keyword>
<feature type="repeat" description="WD" evidence="6">
    <location>
        <begin position="149"/>
        <end position="191"/>
    </location>
</feature>
<accession>A0A9D4UG36</accession>
<dbReference type="InterPro" id="IPR051865">
    <property type="entry name" value="WD-repeat_CDT2_adapter"/>
</dbReference>
<dbReference type="InterPro" id="IPR015943">
    <property type="entry name" value="WD40/YVTN_repeat-like_dom_sf"/>
</dbReference>
<gene>
    <name evidence="8" type="ORF">GOP47_0017595</name>
</gene>
<dbReference type="InterPro" id="IPR019775">
    <property type="entry name" value="WD40_repeat_CS"/>
</dbReference>
<evidence type="ECO:0000313" key="9">
    <source>
        <dbReference type="Proteomes" id="UP000886520"/>
    </source>
</evidence>
<dbReference type="PROSITE" id="PS00678">
    <property type="entry name" value="WD_REPEATS_1"/>
    <property type="match status" value="1"/>
</dbReference>
<evidence type="ECO:0000256" key="7">
    <source>
        <dbReference type="SAM" id="MobiDB-lite"/>
    </source>
</evidence>
<organism evidence="8 9">
    <name type="scientific">Adiantum capillus-veneris</name>
    <name type="common">Maidenhair fern</name>
    <dbReference type="NCBI Taxonomy" id="13818"/>
    <lineage>
        <taxon>Eukaryota</taxon>
        <taxon>Viridiplantae</taxon>
        <taxon>Streptophyta</taxon>
        <taxon>Embryophyta</taxon>
        <taxon>Tracheophyta</taxon>
        <taxon>Polypodiopsida</taxon>
        <taxon>Polypodiidae</taxon>
        <taxon>Polypodiales</taxon>
        <taxon>Pteridineae</taxon>
        <taxon>Pteridaceae</taxon>
        <taxon>Vittarioideae</taxon>
        <taxon>Adiantum</taxon>
    </lineage>
</organism>
<evidence type="ECO:0000256" key="3">
    <source>
        <dbReference type="ARBA" id="ARBA00022737"/>
    </source>
</evidence>
<comment type="pathway">
    <text evidence="1">Protein modification; protein ubiquitination.</text>
</comment>
<dbReference type="SUPFAM" id="SSF50978">
    <property type="entry name" value="WD40 repeat-like"/>
    <property type="match status" value="1"/>
</dbReference>
<dbReference type="OrthoDB" id="2096344at2759"/>
<feature type="repeat" description="WD" evidence="6">
    <location>
        <begin position="107"/>
        <end position="141"/>
    </location>
</feature>
<feature type="compositionally biased region" description="Low complexity" evidence="7">
    <location>
        <begin position="507"/>
        <end position="520"/>
    </location>
</feature>
<feature type="region of interest" description="Disordered" evidence="7">
    <location>
        <begin position="485"/>
        <end position="520"/>
    </location>
</feature>
<dbReference type="CDD" id="cd00200">
    <property type="entry name" value="WD40"/>
    <property type="match status" value="1"/>
</dbReference>
<comment type="caution">
    <text evidence="8">The sequence shown here is derived from an EMBL/GenBank/DDBJ whole genome shotgun (WGS) entry which is preliminary data.</text>
</comment>
<evidence type="ECO:0000313" key="8">
    <source>
        <dbReference type="EMBL" id="KAI5067067.1"/>
    </source>
</evidence>
<dbReference type="SMART" id="SM00320">
    <property type="entry name" value="WD40"/>
    <property type="match status" value="6"/>
</dbReference>